<dbReference type="PANTHER" id="PTHR10012">
    <property type="entry name" value="SERINE/THREONINE-PROTEIN PHOSPHATASE 2A REGULATORY SUBUNIT B"/>
    <property type="match status" value="1"/>
</dbReference>
<evidence type="ECO:0000256" key="4">
    <source>
        <dbReference type="ARBA" id="ARBA00022490"/>
    </source>
</evidence>
<evidence type="ECO:0000256" key="9">
    <source>
        <dbReference type="SAM" id="MobiDB-lite"/>
    </source>
</evidence>
<evidence type="ECO:0000256" key="8">
    <source>
        <dbReference type="RuleBase" id="RU361210"/>
    </source>
</evidence>
<keyword evidence="4 8" id="KW-0963">Cytoplasm</keyword>
<dbReference type="InterPro" id="IPR037218">
    <property type="entry name" value="PTPA_sf"/>
</dbReference>
<dbReference type="InterPro" id="IPR043170">
    <property type="entry name" value="PTPA_C_lid"/>
</dbReference>
<sequence length="419" mass="46589">MPSASGTALSAEQGNTLPRLIPRKKKALPPQSSLPSPITPALPPSPDISTLQFTEPIHRILSPHDYGLFLASPTYSLILSFVFSLCEAAADRKISSVDLTSAHPSIHHILSILDSIEETIKVCPPTDQGSSRFGNPAFRDFIDSITTRTHGWHLDLGLPNDSSIVEVSTYLHHSLGNRARIDYGSGHELNFVIWLLCLNRLSLLSSSTFSALSLLVFPRYIKLLRKLQSTYYLEPAGSHGVWGLDDYHFIPFLFGASQLLHHPYIRPLSIHSEFLLEEEGDEYLYIDMVRFTMASKTVKGLKWTQPMLDDISGAKNWGKVEQGMRKMFVKEVLGKLPVMQHFLFGSLVPAVQGMSIGMVDEGDEEEGGEIAVLENRHKRFHRKDTSGDCCGIKVPSAVAAAQEAMKRGHRDGFRKVPFD</sequence>
<dbReference type="Proteomes" id="UP001590950">
    <property type="component" value="Unassembled WGS sequence"/>
</dbReference>
<dbReference type="EC" id="5.2.1.8" evidence="8"/>
<keyword evidence="5 8" id="KW-0697">Rotamase</keyword>
<evidence type="ECO:0000256" key="6">
    <source>
        <dbReference type="ARBA" id="ARBA00023235"/>
    </source>
</evidence>
<comment type="caution">
    <text evidence="10">The sequence shown here is derived from an EMBL/GenBank/DDBJ whole genome shotgun (WGS) entry which is preliminary data.</text>
</comment>
<gene>
    <name evidence="10" type="ORF">N7G274_000480</name>
</gene>
<dbReference type="PANTHER" id="PTHR10012:SF5">
    <property type="entry name" value="SERINE_THREONINE-PROTEIN PHOSPHATASE 2A ACTIVATOR 2"/>
    <property type="match status" value="1"/>
</dbReference>
<name>A0ABR4ASA0_9LECA</name>
<evidence type="ECO:0000313" key="11">
    <source>
        <dbReference type="Proteomes" id="UP001590950"/>
    </source>
</evidence>
<feature type="region of interest" description="Disordered" evidence="9">
    <location>
        <begin position="1"/>
        <end position="45"/>
    </location>
</feature>
<dbReference type="InterPro" id="IPR004327">
    <property type="entry name" value="Phstyr_phstse_ac"/>
</dbReference>
<proteinExistence type="inferred from homology"/>
<dbReference type="PIRSF" id="PIRSF016325">
    <property type="entry name" value="Phstyr_phstse_ac"/>
    <property type="match status" value="1"/>
</dbReference>
<evidence type="ECO:0000256" key="2">
    <source>
        <dbReference type="ARBA" id="ARBA00004496"/>
    </source>
</evidence>
<organism evidence="10 11">
    <name type="scientific">Stereocaulon virgatum</name>
    <dbReference type="NCBI Taxonomy" id="373712"/>
    <lineage>
        <taxon>Eukaryota</taxon>
        <taxon>Fungi</taxon>
        <taxon>Dikarya</taxon>
        <taxon>Ascomycota</taxon>
        <taxon>Pezizomycotina</taxon>
        <taxon>Lecanoromycetes</taxon>
        <taxon>OSLEUM clade</taxon>
        <taxon>Lecanoromycetidae</taxon>
        <taxon>Lecanorales</taxon>
        <taxon>Lecanorineae</taxon>
        <taxon>Stereocaulaceae</taxon>
        <taxon>Stereocaulon</taxon>
    </lineage>
</organism>
<dbReference type="SUPFAM" id="SSF140984">
    <property type="entry name" value="PTPA-like"/>
    <property type="match status" value="1"/>
</dbReference>
<comment type="catalytic activity">
    <reaction evidence="1 8">
        <text>[protein]-peptidylproline (omega=180) = [protein]-peptidylproline (omega=0)</text>
        <dbReference type="Rhea" id="RHEA:16237"/>
        <dbReference type="Rhea" id="RHEA-COMP:10747"/>
        <dbReference type="Rhea" id="RHEA-COMP:10748"/>
        <dbReference type="ChEBI" id="CHEBI:83833"/>
        <dbReference type="ChEBI" id="CHEBI:83834"/>
        <dbReference type="EC" id="5.2.1.8"/>
    </reaction>
</comment>
<evidence type="ECO:0000256" key="3">
    <source>
        <dbReference type="ARBA" id="ARBA00011019"/>
    </source>
</evidence>
<reference evidence="10 11" key="1">
    <citation type="submission" date="2024-09" db="EMBL/GenBank/DDBJ databases">
        <title>Rethinking Asexuality: The Enigmatic Case of Functional Sexual Genes in Lepraria (Stereocaulaceae).</title>
        <authorList>
            <person name="Doellman M."/>
            <person name="Sun Y."/>
            <person name="Barcenas-Pena A."/>
            <person name="Lumbsch H.T."/>
            <person name="Grewe F."/>
        </authorList>
    </citation>
    <scope>NUCLEOTIDE SEQUENCE [LARGE SCALE GENOMIC DNA]</scope>
    <source>
        <strain evidence="10 11">Mercado 3170</strain>
    </source>
</reference>
<keyword evidence="11" id="KW-1185">Reference proteome</keyword>
<dbReference type="CDD" id="cd04087">
    <property type="entry name" value="PTPA"/>
    <property type="match status" value="1"/>
</dbReference>
<dbReference type="Pfam" id="PF03095">
    <property type="entry name" value="PTPA"/>
    <property type="match status" value="1"/>
</dbReference>
<dbReference type="Gene3D" id="1.20.120.1150">
    <property type="match status" value="1"/>
</dbReference>
<keyword evidence="6 8" id="KW-0413">Isomerase</keyword>
<accession>A0ABR4ASA0</accession>
<comment type="subcellular location">
    <subcellularLocation>
        <location evidence="2 8">Cytoplasm</location>
    </subcellularLocation>
</comment>
<feature type="compositionally biased region" description="Polar residues" evidence="9">
    <location>
        <begin position="1"/>
        <end position="16"/>
    </location>
</feature>
<comment type="similarity">
    <text evidence="3 8">Belongs to the PTPA-type PPIase family.</text>
</comment>
<protein>
    <recommendedName>
        <fullName evidence="8">Serine/threonine-protein phosphatase 2A activator</fullName>
        <ecNumber evidence="8">5.2.1.8</ecNumber>
    </recommendedName>
    <alternativeName>
        <fullName evidence="8">Phosphotyrosyl phosphatase activator</fullName>
    </alternativeName>
</protein>
<comment type="function">
    <text evidence="7">PPIases accelerate the folding of proteins. It catalyzes the cis-trans isomerization of proline imidic peptide bonds in oligopeptides. Acts as a regulatory subunit for PP2A-like phosphatases modulating their activity or substrate specificity, probably by inducing a conformational change in the catalytic subunit, a direct target of the PPIase. Can reactivate inactive phosphatase PP2A-phosphatase methylesterase complexes (PP2Ai) in presence of ATP and Mg(2+) by dissociating the inactive form from the complex.</text>
</comment>
<evidence type="ECO:0000256" key="7">
    <source>
        <dbReference type="ARBA" id="ARBA00025287"/>
    </source>
</evidence>
<evidence type="ECO:0000256" key="5">
    <source>
        <dbReference type="ARBA" id="ARBA00023110"/>
    </source>
</evidence>
<dbReference type="EMBL" id="JBEFKJ010000001">
    <property type="protein sequence ID" value="KAL2048568.1"/>
    <property type="molecule type" value="Genomic_DNA"/>
</dbReference>
<evidence type="ECO:0000256" key="1">
    <source>
        <dbReference type="ARBA" id="ARBA00000971"/>
    </source>
</evidence>
<evidence type="ECO:0000313" key="10">
    <source>
        <dbReference type="EMBL" id="KAL2048568.1"/>
    </source>
</evidence>